<evidence type="ECO:0000313" key="4">
    <source>
        <dbReference type="Proteomes" id="UP001526430"/>
    </source>
</evidence>
<feature type="domain" description="ChsH2 rubredoxin-like zinc ribbon" evidence="2">
    <location>
        <begin position="6"/>
        <end position="32"/>
    </location>
</feature>
<dbReference type="RefSeq" id="WP_301587797.1">
    <property type="nucleotide sequence ID" value="NZ_JAPFQI010000001.1"/>
</dbReference>
<dbReference type="PANTHER" id="PTHR34075:SF5">
    <property type="entry name" value="BLR3430 PROTEIN"/>
    <property type="match status" value="1"/>
</dbReference>
<dbReference type="InterPro" id="IPR002878">
    <property type="entry name" value="ChsH2_C"/>
</dbReference>
<reference evidence="3 4" key="1">
    <citation type="submission" date="2022-10" db="EMBL/GenBank/DDBJ databases">
        <title>Roseococcus glaciei nov., sp. nov., isolated from glacier.</title>
        <authorList>
            <person name="Liu Q."/>
            <person name="Xin Y.-H."/>
        </authorList>
    </citation>
    <scope>NUCLEOTIDE SEQUENCE [LARGE SCALE GENOMIC DNA]</scope>
    <source>
        <strain evidence="3 4">MDT2-1-1</strain>
    </source>
</reference>
<keyword evidence="4" id="KW-1185">Reference proteome</keyword>
<dbReference type="InterPro" id="IPR012340">
    <property type="entry name" value="NA-bd_OB-fold"/>
</dbReference>
<dbReference type="EMBL" id="JAPFQI010000001">
    <property type="protein sequence ID" value="MCW8084190.1"/>
    <property type="molecule type" value="Genomic_DNA"/>
</dbReference>
<organism evidence="3 4">
    <name type="scientific">Sabulicella glaciei</name>
    <dbReference type="NCBI Taxonomy" id="2984948"/>
    <lineage>
        <taxon>Bacteria</taxon>
        <taxon>Pseudomonadati</taxon>
        <taxon>Pseudomonadota</taxon>
        <taxon>Alphaproteobacteria</taxon>
        <taxon>Acetobacterales</taxon>
        <taxon>Acetobacteraceae</taxon>
        <taxon>Sabulicella</taxon>
    </lineage>
</organism>
<evidence type="ECO:0000313" key="3">
    <source>
        <dbReference type="EMBL" id="MCW8084190.1"/>
    </source>
</evidence>
<dbReference type="InterPro" id="IPR052513">
    <property type="entry name" value="Thioester_dehydratase-like"/>
</dbReference>
<evidence type="ECO:0000259" key="2">
    <source>
        <dbReference type="Pfam" id="PF12172"/>
    </source>
</evidence>
<proteinExistence type="predicted"/>
<dbReference type="PANTHER" id="PTHR34075">
    <property type="entry name" value="BLR3430 PROTEIN"/>
    <property type="match status" value="1"/>
</dbReference>
<comment type="caution">
    <text evidence="3">The sequence shown here is derived from an EMBL/GenBank/DDBJ whole genome shotgun (WGS) entry which is preliminary data.</text>
</comment>
<dbReference type="InterPro" id="IPR022002">
    <property type="entry name" value="ChsH2_Znr"/>
</dbReference>
<dbReference type="SUPFAM" id="SSF50249">
    <property type="entry name" value="Nucleic acid-binding proteins"/>
    <property type="match status" value="1"/>
</dbReference>
<sequence length="108" mass="11909">MTAIAFQRCGGCGATWYFARGFCPRCGSAEPERREATGRGTVHAVTVVSRAPTEALRRHAPYTLLLVDMAEGFRLMAHGEPGLAIRDAVRAEFHEFDGATLPRFRRAE</sequence>
<name>A0ABT3NPV8_9PROT</name>
<feature type="domain" description="ChsH2 C-terminal OB-fold" evidence="1">
    <location>
        <begin position="34"/>
        <end position="80"/>
    </location>
</feature>
<gene>
    <name evidence="3" type="ORF">OF850_00995</name>
</gene>
<dbReference type="Proteomes" id="UP001526430">
    <property type="component" value="Unassembled WGS sequence"/>
</dbReference>
<protein>
    <submittedName>
        <fullName evidence="3">OB-fold domain-containing protein</fullName>
    </submittedName>
</protein>
<evidence type="ECO:0000259" key="1">
    <source>
        <dbReference type="Pfam" id="PF01796"/>
    </source>
</evidence>
<accession>A0ABT3NPV8</accession>
<dbReference type="Pfam" id="PF12172">
    <property type="entry name" value="zf-ChsH2"/>
    <property type="match status" value="1"/>
</dbReference>
<dbReference type="Pfam" id="PF01796">
    <property type="entry name" value="OB_ChsH2_C"/>
    <property type="match status" value="1"/>
</dbReference>